<dbReference type="EMBL" id="JABBWD010000022">
    <property type="protein sequence ID" value="KAG1777127.1"/>
    <property type="molecule type" value="Genomic_DNA"/>
</dbReference>
<keyword evidence="2" id="KW-1185">Reference proteome</keyword>
<reference evidence="1" key="1">
    <citation type="journal article" date="2020" name="New Phytol.">
        <title>Comparative genomics reveals dynamic genome evolution in host specialist ectomycorrhizal fungi.</title>
        <authorList>
            <person name="Lofgren L.A."/>
            <person name="Nguyen N.H."/>
            <person name="Vilgalys R."/>
            <person name="Ruytinx J."/>
            <person name="Liao H.L."/>
            <person name="Branco S."/>
            <person name="Kuo A."/>
            <person name="LaButti K."/>
            <person name="Lipzen A."/>
            <person name="Andreopoulos W."/>
            <person name="Pangilinan J."/>
            <person name="Riley R."/>
            <person name="Hundley H."/>
            <person name="Na H."/>
            <person name="Barry K."/>
            <person name="Grigoriev I.V."/>
            <person name="Stajich J.E."/>
            <person name="Kennedy P.G."/>
        </authorList>
    </citation>
    <scope>NUCLEOTIDE SEQUENCE</scope>
    <source>
        <strain evidence="1">DOB743</strain>
    </source>
</reference>
<protein>
    <submittedName>
        <fullName evidence="1">Uncharacterized protein</fullName>
    </submittedName>
</protein>
<evidence type="ECO:0000313" key="1">
    <source>
        <dbReference type="EMBL" id="KAG1777127.1"/>
    </source>
</evidence>
<sequence>MPGRAKSTTQKRWEAREAYNYLMSCAVEAYNMELAKPPGVRHRGARTICRDFEKMNLESTGKLIKLSFSTLSRLAAGGNSLTKARAADHRVSFQDY</sequence>
<name>A0A9P6ZUY0_9AGAM</name>
<dbReference type="Proteomes" id="UP000714275">
    <property type="component" value="Unassembled WGS sequence"/>
</dbReference>
<comment type="caution">
    <text evidence="1">The sequence shown here is derived from an EMBL/GenBank/DDBJ whole genome shotgun (WGS) entry which is preliminary data.</text>
</comment>
<dbReference type="AlphaFoldDB" id="A0A9P6ZUY0"/>
<gene>
    <name evidence="1" type="ORF">EV702DRAFT_970292</name>
</gene>
<evidence type="ECO:0000313" key="2">
    <source>
        <dbReference type="Proteomes" id="UP000714275"/>
    </source>
</evidence>
<organism evidence="1 2">
    <name type="scientific">Suillus placidus</name>
    <dbReference type="NCBI Taxonomy" id="48579"/>
    <lineage>
        <taxon>Eukaryota</taxon>
        <taxon>Fungi</taxon>
        <taxon>Dikarya</taxon>
        <taxon>Basidiomycota</taxon>
        <taxon>Agaricomycotina</taxon>
        <taxon>Agaricomycetes</taxon>
        <taxon>Agaricomycetidae</taxon>
        <taxon>Boletales</taxon>
        <taxon>Suillineae</taxon>
        <taxon>Suillaceae</taxon>
        <taxon>Suillus</taxon>
    </lineage>
</organism>
<accession>A0A9P6ZUY0</accession>
<proteinExistence type="predicted"/>
<dbReference type="OrthoDB" id="2668963at2759"/>